<gene>
    <name evidence="2" type="ORF">DMENIID0002_08590</name>
</gene>
<proteinExistence type="predicted"/>
<reference evidence="2" key="1">
    <citation type="submission" date="2024-01" db="EMBL/GenBank/DDBJ databases">
        <title>Sequencing the genomes of a sandfly, Sergentomyia squamirostris, and its two endosymbionts.</title>
        <authorList>
            <person name="Itokawa K."/>
            <person name="Sanjoba C."/>
        </authorList>
    </citation>
    <scope>NUCLEOTIDE SEQUENCE</scope>
    <source>
        <strain evidence="2">RiSSQ</strain>
    </source>
</reference>
<keyword evidence="1" id="KW-1133">Transmembrane helix</keyword>
<dbReference type="EMBL" id="AP029170">
    <property type="protein sequence ID" value="BFD46213.1"/>
    <property type="molecule type" value="Genomic_DNA"/>
</dbReference>
<protein>
    <submittedName>
        <fullName evidence="2">YqaA family protein</fullName>
    </submittedName>
</protein>
<organism evidence="2">
    <name type="scientific">Candidatus Tisiphia endosymbiont of Sergentomyia squamirostris</name>
    <dbReference type="NCBI Taxonomy" id="3113639"/>
    <lineage>
        <taxon>Bacteria</taxon>
        <taxon>Pseudomonadati</taxon>
        <taxon>Pseudomonadota</taxon>
        <taxon>Alphaproteobacteria</taxon>
        <taxon>Rickettsiales</taxon>
        <taxon>Rickettsiaceae</taxon>
        <taxon>Rickettsieae</taxon>
        <taxon>Candidatus Tisiphia</taxon>
    </lineage>
</organism>
<dbReference type="PANTHER" id="PTHR42709">
    <property type="entry name" value="ALKALINE PHOSPHATASE LIKE PROTEIN"/>
    <property type="match status" value="1"/>
</dbReference>
<accession>A0AAT9G8P3</accession>
<evidence type="ECO:0000256" key="1">
    <source>
        <dbReference type="SAM" id="Phobius"/>
    </source>
</evidence>
<keyword evidence="1" id="KW-0472">Membrane</keyword>
<dbReference type="AlphaFoldDB" id="A0AAT9G8P3"/>
<evidence type="ECO:0000313" key="2">
    <source>
        <dbReference type="EMBL" id="BFD46213.1"/>
    </source>
</evidence>
<sequence>MDQFEAYSLLFIDSLVGNLVISLDSELIVHSMRIFGVYNNLIIVTVATIASLFATSINYFFGLILLKIFYYSKNEQVHTNHQSFSQFFLKYNIFILWFTIIPLWGKFIPLIAGFTKTRFLRVLAISGAVKLCYYSYSIYG</sequence>
<dbReference type="PANTHER" id="PTHR42709:SF4">
    <property type="entry name" value="INNER MEMBRANE PROTEIN YQAA"/>
    <property type="match status" value="1"/>
</dbReference>
<dbReference type="InterPro" id="IPR051311">
    <property type="entry name" value="DedA_domain"/>
</dbReference>
<keyword evidence="1" id="KW-0812">Transmembrane</keyword>
<name>A0AAT9G8P3_9RICK</name>
<feature type="transmembrane region" description="Helical" evidence="1">
    <location>
        <begin position="91"/>
        <end position="112"/>
    </location>
</feature>
<feature type="transmembrane region" description="Helical" evidence="1">
    <location>
        <begin position="41"/>
        <end position="71"/>
    </location>
</feature>